<reference evidence="1 2" key="1">
    <citation type="submission" date="2024-01" db="EMBL/GenBank/DDBJ databases">
        <title>The genomes of 5 underutilized Papilionoideae crops provide insights into root nodulation and disease resistanc.</title>
        <authorList>
            <person name="Yuan L."/>
        </authorList>
    </citation>
    <scope>NUCLEOTIDE SEQUENCE [LARGE SCALE GENOMIC DNA]</scope>
    <source>
        <strain evidence="1">ZHUSHIDOU_FW_LH</strain>
        <tissue evidence="1">Leaf</tissue>
    </source>
</reference>
<accession>A0AAN9E7F9</accession>
<evidence type="ECO:0000313" key="1">
    <source>
        <dbReference type="EMBL" id="KAK7250594.1"/>
    </source>
</evidence>
<gene>
    <name evidence="1" type="ORF">RIF29_33122</name>
</gene>
<dbReference type="PANTHER" id="PTHR35162:SF2">
    <property type="entry name" value="OS08G0516600 PROTEIN"/>
    <property type="match status" value="1"/>
</dbReference>
<dbReference type="InterPro" id="IPR053115">
    <property type="entry name" value="CDK_inhibitor"/>
</dbReference>
<dbReference type="PANTHER" id="PTHR35162">
    <property type="entry name" value="OS08G0516600 PROTEIN"/>
    <property type="match status" value="1"/>
</dbReference>
<proteinExistence type="predicted"/>
<keyword evidence="2" id="KW-1185">Reference proteome</keyword>
<dbReference type="AlphaFoldDB" id="A0AAN9E7F9"/>
<comment type="caution">
    <text evidence="1">The sequence shown here is derived from an EMBL/GenBank/DDBJ whole genome shotgun (WGS) entry which is preliminary data.</text>
</comment>
<sequence length="117" mass="13474">MGLSEVERSFESDNKKWVFDGIDLRAPLKPIYTVPLEKKKKKEQQQEENIEAEEECYNCTTPTSVESRIPTMFTCPPAPKKRKSSSKCNYRGIVKELFTVTPPDLETVFMCHVEKAN</sequence>
<dbReference type="Proteomes" id="UP001372338">
    <property type="component" value="Unassembled WGS sequence"/>
</dbReference>
<organism evidence="1 2">
    <name type="scientific">Crotalaria pallida</name>
    <name type="common">Smooth rattlebox</name>
    <name type="synonym">Crotalaria striata</name>
    <dbReference type="NCBI Taxonomy" id="3830"/>
    <lineage>
        <taxon>Eukaryota</taxon>
        <taxon>Viridiplantae</taxon>
        <taxon>Streptophyta</taxon>
        <taxon>Embryophyta</taxon>
        <taxon>Tracheophyta</taxon>
        <taxon>Spermatophyta</taxon>
        <taxon>Magnoliopsida</taxon>
        <taxon>eudicotyledons</taxon>
        <taxon>Gunneridae</taxon>
        <taxon>Pentapetalae</taxon>
        <taxon>rosids</taxon>
        <taxon>fabids</taxon>
        <taxon>Fabales</taxon>
        <taxon>Fabaceae</taxon>
        <taxon>Papilionoideae</taxon>
        <taxon>50 kb inversion clade</taxon>
        <taxon>genistoids sensu lato</taxon>
        <taxon>core genistoids</taxon>
        <taxon>Crotalarieae</taxon>
        <taxon>Crotalaria</taxon>
    </lineage>
</organism>
<dbReference type="EMBL" id="JAYWIO010000007">
    <property type="protein sequence ID" value="KAK7250594.1"/>
    <property type="molecule type" value="Genomic_DNA"/>
</dbReference>
<protein>
    <submittedName>
        <fullName evidence="1">Uncharacterized protein</fullName>
    </submittedName>
</protein>
<name>A0AAN9E7F9_CROPI</name>
<evidence type="ECO:0000313" key="2">
    <source>
        <dbReference type="Proteomes" id="UP001372338"/>
    </source>
</evidence>